<evidence type="ECO:0000256" key="5">
    <source>
        <dbReference type="RuleBase" id="RU003616"/>
    </source>
</evidence>
<evidence type="ECO:0000256" key="1">
    <source>
        <dbReference type="ARBA" id="ARBA00004162"/>
    </source>
</evidence>
<evidence type="ECO:0000256" key="2">
    <source>
        <dbReference type="ARBA" id="ARBA00022475"/>
    </source>
</evidence>
<dbReference type="OrthoDB" id="1431247at2759"/>
<dbReference type="InterPro" id="IPR008978">
    <property type="entry name" value="HSP20-like_chaperone"/>
</dbReference>
<dbReference type="Proteomes" id="UP000796880">
    <property type="component" value="Unassembled WGS sequence"/>
</dbReference>
<dbReference type="Pfam" id="PF00011">
    <property type="entry name" value="HSP20"/>
    <property type="match status" value="1"/>
</dbReference>
<dbReference type="PROSITE" id="PS01031">
    <property type="entry name" value="SHSP"/>
    <property type="match status" value="1"/>
</dbReference>
<dbReference type="Gene3D" id="2.60.40.790">
    <property type="match status" value="1"/>
</dbReference>
<feature type="region of interest" description="Disordered" evidence="6">
    <location>
        <begin position="131"/>
        <end position="204"/>
    </location>
</feature>
<dbReference type="GO" id="GO:0034605">
    <property type="term" value="P:cellular response to heat"/>
    <property type="evidence" value="ECO:0007669"/>
    <property type="project" value="TreeGrafter"/>
</dbReference>
<keyword evidence="2" id="KW-0472">Membrane</keyword>
<evidence type="ECO:0000256" key="4">
    <source>
        <dbReference type="PROSITE-ProRule" id="PRU00285"/>
    </source>
</evidence>
<dbReference type="AlphaFoldDB" id="A0A8K0E6P4"/>
<reference evidence="8" key="1">
    <citation type="submission" date="2020-03" db="EMBL/GenBank/DDBJ databases">
        <title>A high-quality chromosome-level genome assembly of a woody plant with both climbing and erect habits, Rhamnella rubrinervis.</title>
        <authorList>
            <person name="Lu Z."/>
            <person name="Yang Y."/>
            <person name="Zhu X."/>
            <person name="Sun Y."/>
        </authorList>
    </citation>
    <scope>NUCLEOTIDE SEQUENCE</scope>
    <source>
        <strain evidence="8">BYM</strain>
        <tissue evidence="8">Leaf</tissue>
    </source>
</reference>
<feature type="compositionally biased region" description="Basic and acidic residues" evidence="6">
    <location>
        <begin position="138"/>
        <end position="204"/>
    </location>
</feature>
<dbReference type="GO" id="GO:0006952">
    <property type="term" value="P:defense response"/>
    <property type="evidence" value="ECO:0007669"/>
    <property type="project" value="UniProtKB-KW"/>
</dbReference>
<keyword evidence="2" id="KW-1003">Cell membrane</keyword>
<dbReference type="PANTHER" id="PTHR43670">
    <property type="entry name" value="HEAT SHOCK PROTEIN 26"/>
    <property type="match status" value="1"/>
</dbReference>
<evidence type="ECO:0000256" key="6">
    <source>
        <dbReference type="SAM" id="MobiDB-lite"/>
    </source>
</evidence>
<name>A0A8K0E6P4_9ROSA</name>
<sequence>MANVRGPRVVGDGNKPVIEKFVPSAGWTEDSNARCLIVDLPEFKKEQVRIQVVKSTGCVMVSGERATNQNKHVRFDQTYKIPSENSNLDKVTARFESEILYVTVPKQVVEKKPDETSPAATTTTTTIVRKINVNGGDADEKIQQKPHDKDEEVKKADEEVKKADEEVKKADEEVKKADEEVKKADEGSHGDHNGRDVQSKKEEKLDGNACIRFPEDSVKKWEDAEGGLRSAMKTLRENRGIIVTALLAFSLGVLLSRRFQPVGR</sequence>
<dbReference type="GO" id="GO:0005886">
    <property type="term" value="C:plasma membrane"/>
    <property type="evidence" value="ECO:0007669"/>
    <property type="project" value="UniProtKB-SubCell"/>
</dbReference>
<organism evidence="8 9">
    <name type="scientific">Rhamnella rubrinervis</name>
    <dbReference type="NCBI Taxonomy" id="2594499"/>
    <lineage>
        <taxon>Eukaryota</taxon>
        <taxon>Viridiplantae</taxon>
        <taxon>Streptophyta</taxon>
        <taxon>Embryophyta</taxon>
        <taxon>Tracheophyta</taxon>
        <taxon>Spermatophyta</taxon>
        <taxon>Magnoliopsida</taxon>
        <taxon>eudicotyledons</taxon>
        <taxon>Gunneridae</taxon>
        <taxon>Pentapetalae</taxon>
        <taxon>rosids</taxon>
        <taxon>fabids</taxon>
        <taxon>Rosales</taxon>
        <taxon>Rhamnaceae</taxon>
        <taxon>rhamnoid group</taxon>
        <taxon>Rhamneae</taxon>
        <taxon>Rhamnella</taxon>
    </lineage>
</organism>
<accession>A0A8K0E6P4</accession>
<protein>
    <recommendedName>
        <fullName evidence="7">SHSP domain-containing protein</fullName>
    </recommendedName>
</protein>
<gene>
    <name evidence="8" type="ORF">FNV43_RR20538</name>
</gene>
<comment type="caution">
    <text evidence="8">The sequence shown here is derived from an EMBL/GenBank/DDBJ whole genome shotgun (WGS) entry which is preliminary data.</text>
</comment>
<dbReference type="SUPFAM" id="SSF49764">
    <property type="entry name" value="HSP20-like chaperones"/>
    <property type="match status" value="1"/>
</dbReference>
<comment type="subcellular location">
    <subcellularLocation>
        <location evidence="1">Cell membrane</location>
        <topology evidence="1">Single-pass membrane protein</topology>
    </subcellularLocation>
</comment>
<proteinExistence type="inferred from homology"/>
<evidence type="ECO:0000259" key="7">
    <source>
        <dbReference type="PROSITE" id="PS01031"/>
    </source>
</evidence>
<evidence type="ECO:0000313" key="8">
    <source>
        <dbReference type="EMBL" id="KAF3437782.1"/>
    </source>
</evidence>
<dbReference type="PANTHER" id="PTHR43670:SF130">
    <property type="entry name" value="INACTIVE PROTEIN RESTRICTED TEV MOVEMENT 2-LIKE"/>
    <property type="match status" value="1"/>
</dbReference>
<dbReference type="EMBL" id="VOIH02000009">
    <property type="protein sequence ID" value="KAF3437782.1"/>
    <property type="molecule type" value="Genomic_DNA"/>
</dbReference>
<comment type="similarity">
    <text evidence="4 5">Belongs to the small heat shock protein (HSP20) family.</text>
</comment>
<keyword evidence="3" id="KW-0611">Plant defense</keyword>
<dbReference type="InterPro" id="IPR002068">
    <property type="entry name" value="A-crystallin/Hsp20_dom"/>
</dbReference>
<feature type="domain" description="SHSP" evidence="7">
    <location>
        <begin position="16"/>
        <end position="122"/>
    </location>
</feature>
<evidence type="ECO:0000256" key="3">
    <source>
        <dbReference type="ARBA" id="ARBA00022821"/>
    </source>
</evidence>
<keyword evidence="9" id="KW-1185">Reference proteome</keyword>
<evidence type="ECO:0000313" key="9">
    <source>
        <dbReference type="Proteomes" id="UP000796880"/>
    </source>
</evidence>
<dbReference type="CDD" id="cd06464">
    <property type="entry name" value="ACD_sHsps-like"/>
    <property type="match status" value="1"/>
</dbReference>